<dbReference type="CDD" id="cd04301">
    <property type="entry name" value="NAT_SF"/>
    <property type="match status" value="1"/>
</dbReference>
<dbReference type="PROSITE" id="PS51186">
    <property type="entry name" value="GNAT"/>
    <property type="match status" value="1"/>
</dbReference>
<dbReference type="PANTHER" id="PTHR43420:SF44">
    <property type="entry name" value="ACETYLTRANSFERASE YPEA"/>
    <property type="match status" value="1"/>
</dbReference>
<feature type="domain" description="N-acetyltransferase" evidence="3">
    <location>
        <begin position="1"/>
        <end position="138"/>
    </location>
</feature>
<dbReference type="Pfam" id="PF00583">
    <property type="entry name" value="Acetyltransf_1"/>
    <property type="match status" value="1"/>
</dbReference>
<keyword evidence="1 4" id="KW-0808">Transferase</keyword>
<accession>A0ABT0ZPR6</accession>
<sequence>MKLRSATQSDANQIYMIAKTAFQRNLLPMELLEQHLAADRVHYLINEEQTAFLSYTKFFDEAELDLIAVQPGLQGQGLGQAVLEEWLKNLGSCRVLLEVAENNIRARNLYLKFGFSAYHERKNYYPDGQTAILMEKKQ</sequence>
<evidence type="ECO:0000259" key="3">
    <source>
        <dbReference type="PROSITE" id="PS51186"/>
    </source>
</evidence>
<dbReference type="Proteomes" id="UP001523234">
    <property type="component" value="Unassembled WGS sequence"/>
</dbReference>
<dbReference type="SUPFAM" id="SSF55729">
    <property type="entry name" value="Acyl-CoA N-acyltransferases (Nat)"/>
    <property type="match status" value="1"/>
</dbReference>
<dbReference type="GO" id="GO:0016746">
    <property type="term" value="F:acyltransferase activity"/>
    <property type="evidence" value="ECO:0007669"/>
    <property type="project" value="UniProtKB-KW"/>
</dbReference>
<evidence type="ECO:0000313" key="5">
    <source>
        <dbReference type="Proteomes" id="UP001523234"/>
    </source>
</evidence>
<comment type="caution">
    <text evidence="4">The sequence shown here is derived from an EMBL/GenBank/DDBJ whole genome shotgun (WGS) entry which is preliminary data.</text>
</comment>
<reference evidence="4 5" key="1">
    <citation type="submission" date="2022-06" db="EMBL/GenBank/DDBJ databases">
        <title>Fructobacillus taiwanensis sp. nov., isolated from the honeybee.</title>
        <authorList>
            <person name="Chen Y.-S."/>
            <person name="Wang L.-T."/>
            <person name="Lee Y.-S."/>
            <person name="Chang Y.-C."/>
            <person name="Wu H.-C."/>
            <person name="Liao C.-Y."/>
            <person name="Chen W.-H."/>
            <person name="Deng J.-N."/>
            <person name="Wang Y.-H."/>
        </authorList>
    </citation>
    <scope>NUCLEOTIDE SEQUENCE [LARGE SCALE GENOMIC DNA]</scope>
    <source>
        <strain evidence="4 5">W13</strain>
    </source>
</reference>
<name>A0ABT0ZPR6_9LACO</name>
<evidence type="ECO:0000256" key="1">
    <source>
        <dbReference type="ARBA" id="ARBA00022679"/>
    </source>
</evidence>
<dbReference type="InterPro" id="IPR000182">
    <property type="entry name" value="GNAT_dom"/>
</dbReference>
<organism evidence="4 5">
    <name type="scientific">Fructobacillus apis</name>
    <dbReference type="NCBI Taxonomy" id="2935017"/>
    <lineage>
        <taxon>Bacteria</taxon>
        <taxon>Bacillati</taxon>
        <taxon>Bacillota</taxon>
        <taxon>Bacilli</taxon>
        <taxon>Lactobacillales</taxon>
        <taxon>Lactobacillaceae</taxon>
        <taxon>Fructobacillus</taxon>
    </lineage>
</organism>
<dbReference type="InterPro" id="IPR016181">
    <property type="entry name" value="Acyl_CoA_acyltransferase"/>
</dbReference>
<proteinExistence type="predicted"/>
<evidence type="ECO:0000313" key="4">
    <source>
        <dbReference type="EMBL" id="MCO0831976.1"/>
    </source>
</evidence>
<dbReference type="EC" id="2.3.1.-" evidence="4"/>
<gene>
    <name evidence="4" type="ORF">NFX39_02565</name>
</gene>
<dbReference type="RefSeq" id="WP_252442722.1">
    <property type="nucleotide sequence ID" value="NZ_JAMWYK010000002.1"/>
</dbReference>
<protein>
    <submittedName>
        <fullName evidence="4">GNAT family N-acetyltransferase</fullName>
        <ecNumber evidence="4">2.3.1.-</ecNumber>
    </submittedName>
</protein>
<dbReference type="InterPro" id="IPR050680">
    <property type="entry name" value="YpeA/RimI_acetyltransf"/>
</dbReference>
<dbReference type="PANTHER" id="PTHR43420">
    <property type="entry name" value="ACETYLTRANSFERASE"/>
    <property type="match status" value="1"/>
</dbReference>
<dbReference type="EMBL" id="JAMWYK010000002">
    <property type="protein sequence ID" value="MCO0831976.1"/>
    <property type="molecule type" value="Genomic_DNA"/>
</dbReference>
<keyword evidence="2 4" id="KW-0012">Acyltransferase</keyword>
<evidence type="ECO:0000256" key="2">
    <source>
        <dbReference type="ARBA" id="ARBA00023315"/>
    </source>
</evidence>
<dbReference type="Gene3D" id="3.40.630.30">
    <property type="match status" value="1"/>
</dbReference>
<keyword evidence="5" id="KW-1185">Reference proteome</keyword>